<dbReference type="InterPro" id="IPR032675">
    <property type="entry name" value="LRR_dom_sf"/>
</dbReference>
<dbReference type="OrthoDB" id="10022853at2759"/>
<dbReference type="InParanoid" id="A0A6P8ZRP8"/>
<evidence type="ECO:0000256" key="1">
    <source>
        <dbReference type="ARBA" id="ARBA00022614"/>
    </source>
</evidence>
<proteinExistence type="predicted"/>
<keyword evidence="2" id="KW-0677">Repeat</keyword>
<evidence type="ECO:0000313" key="4">
    <source>
        <dbReference type="Proteomes" id="UP000515158"/>
    </source>
</evidence>
<name>A0A6P8ZRP8_THRPL</name>
<dbReference type="InterPro" id="IPR001611">
    <property type="entry name" value="Leu-rich_rpt"/>
</dbReference>
<organism evidence="5">
    <name type="scientific">Thrips palmi</name>
    <name type="common">Melon thrips</name>
    <dbReference type="NCBI Taxonomy" id="161013"/>
    <lineage>
        <taxon>Eukaryota</taxon>
        <taxon>Metazoa</taxon>
        <taxon>Ecdysozoa</taxon>
        <taxon>Arthropoda</taxon>
        <taxon>Hexapoda</taxon>
        <taxon>Insecta</taxon>
        <taxon>Pterygota</taxon>
        <taxon>Neoptera</taxon>
        <taxon>Paraneoptera</taxon>
        <taxon>Thysanoptera</taxon>
        <taxon>Terebrantia</taxon>
        <taxon>Thripoidea</taxon>
        <taxon>Thripidae</taxon>
        <taxon>Thrips</taxon>
    </lineage>
</organism>
<sequence length="138" mass="15394">MWWRSWLLGWAVLAEALSVLALAEASPCSFNTMCSCKDKEVACVGVPFQHLPELPHEALEHLDVVRAGLPWLENDALGGVRVSSLRLMSNSLQRVAPRAFSSLADDLRSLDLSYNLLDEVPLHAMEKLVNLDWFNLHG</sequence>
<dbReference type="GO" id="GO:0005886">
    <property type="term" value="C:plasma membrane"/>
    <property type="evidence" value="ECO:0007669"/>
    <property type="project" value="TreeGrafter"/>
</dbReference>
<keyword evidence="1" id="KW-0433">Leucine-rich repeat</keyword>
<evidence type="ECO:0000256" key="2">
    <source>
        <dbReference type="ARBA" id="ARBA00022737"/>
    </source>
</evidence>
<gene>
    <name evidence="5" type="primary">LOC117649323</name>
</gene>
<evidence type="ECO:0000256" key="3">
    <source>
        <dbReference type="SAM" id="SignalP"/>
    </source>
</evidence>
<feature type="chain" id="PRO_5027961241" evidence="3">
    <location>
        <begin position="17"/>
        <end position="138"/>
    </location>
</feature>
<dbReference type="SUPFAM" id="SSF52058">
    <property type="entry name" value="L domain-like"/>
    <property type="match status" value="1"/>
</dbReference>
<keyword evidence="3" id="KW-0732">Signal</keyword>
<dbReference type="PANTHER" id="PTHR24369:SF211">
    <property type="entry name" value="LEUCINE-RICH REPEAT-CONTAINING PROTEIN 15-LIKE"/>
    <property type="match status" value="1"/>
</dbReference>
<accession>A0A6P8ZRP8</accession>
<dbReference type="GeneID" id="117649323"/>
<dbReference type="InterPro" id="IPR050541">
    <property type="entry name" value="LRR_TM_domain-containing"/>
</dbReference>
<evidence type="ECO:0000313" key="5">
    <source>
        <dbReference type="RefSeq" id="XP_034247852.1"/>
    </source>
</evidence>
<keyword evidence="4" id="KW-1185">Reference proteome</keyword>
<dbReference type="Pfam" id="PF13855">
    <property type="entry name" value="LRR_8"/>
    <property type="match status" value="1"/>
</dbReference>
<dbReference type="AlphaFoldDB" id="A0A6P8ZRP8"/>
<protein>
    <submittedName>
        <fullName evidence="5">Leucine-rich repeat and transmembrane domain-containing protein 2-like</fullName>
    </submittedName>
</protein>
<reference evidence="5" key="1">
    <citation type="submission" date="2025-08" db="UniProtKB">
        <authorList>
            <consortium name="RefSeq"/>
        </authorList>
    </citation>
    <scope>IDENTIFICATION</scope>
    <source>
        <tissue evidence="5">Total insect</tissue>
    </source>
</reference>
<dbReference type="Proteomes" id="UP000515158">
    <property type="component" value="Unplaced"/>
</dbReference>
<dbReference type="PANTHER" id="PTHR24369">
    <property type="entry name" value="ANTIGEN BSP, PUTATIVE-RELATED"/>
    <property type="match status" value="1"/>
</dbReference>
<dbReference type="KEGG" id="tpal:117649323"/>
<dbReference type="RefSeq" id="XP_034247852.1">
    <property type="nucleotide sequence ID" value="XM_034391961.1"/>
</dbReference>
<dbReference type="Gene3D" id="3.80.10.10">
    <property type="entry name" value="Ribonuclease Inhibitor"/>
    <property type="match status" value="1"/>
</dbReference>
<feature type="signal peptide" evidence="3">
    <location>
        <begin position="1"/>
        <end position="16"/>
    </location>
</feature>